<evidence type="ECO:0000313" key="2">
    <source>
        <dbReference type="EMBL" id="MBL7526114.1"/>
    </source>
</evidence>
<keyword evidence="1" id="KW-0812">Transmembrane</keyword>
<comment type="caution">
    <text evidence="2">The sequence shown here is derived from an EMBL/GenBank/DDBJ whole genome shotgun (WGS) entry which is preliminary data.</text>
</comment>
<evidence type="ECO:0000313" key="3">
    <source>
        <dbReference type="Proteomes" id="UP000809910"/>
    </source>
</evidence>
<gene>
    <name evidence="2" type="ORF">I5282_05960</name>
</gene>
<keyword evidence="1" id="KW-0472">Membrane</keyword>
<reference evidence="2 3" key="1">
    <citation type="submission" date="2020-12" db="EMBL/GenBank/DDBJ databases">
        <title>WGS of Legionella: environmental sample.</title>
        <authorList>
            <person name="Cristino S."/>
            <person name="Girolamini L."/>
            <person name="Salaris S."/>
            <person name="Pascale M.R."/>
            <person name="Mazzotta M."/>
            <person name="Orsini M."/>
            <person name="Grottola A."/>
        </authorList>
    </citation>
    <scope>NUCLEOTIDE SEQUENCE [LARGE SCALE GENOMIC DNA]</scope>
    <source>
        <strain evidence="2 3">30cs62</strain>
    </source>
</reference>
<sequence length="73" mass="8396">MVFHAPNQKNAVLAIEGHQLIGISGVIYKEHTSVFAVLELLILLLCTLKLFWMNQLLDGSRSFNEDIIHWYLE</sequence>
<evidence type="ECO:0000256" key="1">
    <source>
        <dbReference type="SAM" id="Phobius"/>
    </source>
</evidence>
<dbReference type="RefSeq" id="WP_203110956.1">
    <property type="nucleotide sequence ID" value="NZ_JADOBG010000020.1"/>
</dbReference>
<organism evidence="2 3">
    <name type="scientific">Legionella bononiensis</name>
    <dbReference type="NCBI Taxonomy" id="2793102"/>
    <lineage>
        <taxon>Bacteria</taxon>
        <taxon>Pseudomonadati</taxon>
        <taxon>Pseudomonadota</taxon>
        <taxon>Gammaproteobacteria</taxon>
        <taxon>Legionellales</taxon>
        <taxon>Legionellaceae</taxon>
        <taxon>Legionella</taxon>
    </lineage>
</organism>
<keyword evidence="3" id="KW-1185">Reference proteome</keyword>
<feature type="transmembrane region" description="Helical" evidence="1">
    <location>
        <begin position="34"/>
        <end position="52"/>
    </location>
</feature>
<accession>A0ABS1W9T7</accession>
<keyword evidence="1" id="KW-1133">Transmembrane helix</keyword>
<name>A0ABS1W9T7_9GAMM</name>
<proteinExistence type="predicted"/>
<dbReference type="EMBL" id="JADWVN010000009">
    <property type="protein sequence ID" value="MBL7526114.1"/>
    <property type="molecule type" value="Genomic_DNA"/>
</dbReference>
<dbReference type="Proteomes" id="UP000809910">
    <property type="component" value="Unassembled WGS sequence"/>
</dbReference>
<protein>
    <submittedName>
        <fullName evidence="2">Uncharacterized protein</fullName>
    </submittedName>
</protein>